<dbReference type="RefSeq" id="WP_014786374.1">
    <property type="nucleotide sequence ID" value="NC_018014.1"/>
</dbReference>
<evidence type="ECO:0000256" key="2">
    <source>
        <dbReference type="SAM" id="SignalP"/>
    </source>
</evidence>
<dbReference type="Proteomes" id="UP000006056">
    <property type="component" value="Chromosome"/>
</dbReference>
<name>I3ZIP2_TERRK</name>
<organism evidence="3 4">
    <name type="scientific">Terriglobus roseus (strain DSM 18391 / NRRL B-41598 / KBS 63)</name>
    <dbReference type="NCBI Taxonomy" id="926566"/>
    <lineage>
        <taxon>Bacteria</taxon>
        <taxon>Pseudomonadati</taxon>
        <taxon>Acidobacteriota</taxon>
        <taxon>Terriglobia</taxon>
        <taxon>Terriglobales</taxon>
        <taxon>Acidobacteriaceae</taxon>
        <taxon>Terriglobus</taxon>
    </lineage>
</organism>
<proteinExistence type="predicted"/>
<feature type="region of interest" description="Disordered" evidence="1">
    <location>
        <begin position="816"/>
        <end position="881"/>
    </location>
</feature>
<evidence type="ECO:0000313" key="3">
    <source>
        <dbReference type="EMBL" id="AFL89110.1"/>
    </source>
</evidence>
<keyword evidence="4" id="KW-1185">Reference proteome</keyword>
<evidence type="ECO:0000313" key="4">
    <source>
        <dbReference type="Proteomes" id="UP000006056"/>
    </source>
</evidence>
<feature type="chain" id="PRO_5003684711" evidence="2">
    <location>
        <begin position="22"/>
        <end position="881"/>
    </location>
</feature>
<feature type="signal peptide" evidence="2">
    <location>
        <begin position="1"/>
        <end position="21"/>
    </location>
</feature>
<dbReference type="KEGG" id="trs:Terro_2875"/>
<reference evidence="3 4" key="1">
    <citation type="submission" date="2012-06" db="EMBL/GenBank/DDBJ databases">
        <title>Complete genome of Terriglobus roseus DSM 18391.</title>
        <authorList>
            <consortium name="US DOE Joint Genome Institute (JGI-PGF)"/>
            <person name="Lucas S."/>
            <person name="Copeland A."/>
            <person name="Lapidus A."/>
            <person name="Glavina del Rio T."/>
            <person name="Dalin E."/>
            <person name="Tice H."/>
            <person name="Bruce D."/>
            <person name="Goodwin L."/>
            <person name="Pitluck S."/>
            <person name="Peters L."/>
            <person name="Mikhailova N."/>
            <person name="Munk A.C.C."/>
            <person name="Kyrpides N."/>
            <person name="Mavromatis K."/>
            <person name="Ivanova N."/>
            <person name="Brettin T."/>
            <person name="Detter J.C."/>
            <person name="Han C."/>
            <person name="Larimer F."/>
            <person name="Land M."/>
            <person name="Hauser L."/>
            <person name="Markowitz V."/>
            <person name="Cheng J.-F."/>
            <person name="Hugenholtz P."/>
            <person name="Woyke T."/>
            <person name="Wu D."/>
            <person name="Brambilla E."/>
            <person name="Klenk H.-P."/>
            <person name="Eisen J.A."/>
        </authorList>
    </citation>
    <scope>NUCLEOTIDE SEQUENCE [LARGE SCALE GENOMIC DNA]</scope>
    <source>
        <strain evidence="4">DSM 18391 / NRRL B-41598 / KBS 63</strain>
    </source>
</reference>
<keyword evidence="2" id="KW-0732">Signal</keyword>
<evidence type="ECO:0000256" key="1">
    <source>
        <dbReference type="SAM" id="MobiDB-lite"/>
    </source>
</evidence>
<accession>I3ZIP2</accession>
<dbReference type="eggNOG" id="ENOG502Z8R4">
    <property type="taxonomic scope" value="Bacteria"/>
</dbReference>
<dbReference type="EMBL" id="CP003379">
    <property type="protein sequence ID" value="AFL89110.1"/>
    <property type="molecule type" value="Genomic_DNA"/>
</dbReference>
<feature type="compositionally biased region" description="Pro residues" evidence="1">
    <location>
        <begin position="856"/>
        <end position="870"/>
    </location>
</feature>
<dbReference type="STRING" id="926566.Terro_2875"/>
<dbReference type="HOGENOM" id="CLU_342222_0_0_0"/>
<sequence length="881" mass="91827">MKLLRTTACALAAVAPLALHADDAARFDLAGPKISVRVTRGGKTLPISQVPNLMTGDKLWVKANLPPTQSNHLLLIVAFLRGTTNEPPDKWFTKIETWDKKSAEGTTVEVPEGAEQALLFIAPETGGDFETLRSAVKGKPGQFIRADSDLNQASFEQQRTDRYLAAMKNVPANDPKAVQERSAKLASTLALKPNADCYKQPVEQQLNCLTVTSAPLILSDGHGQTVAEALSTGPSSDFVNAASATQAAGAGVYSAYVGAVVDLVHLVSTLHTAQYQYIPALSFPDAETLNLKLNSPPSFVNPKSVMVVGLPAIQKAVPPPLHAHAANQVACLLQPNLTLLLDGAPLVYSTSYAHDLMLHLNRTGAPTDLPLKPDAFEGGLVVVKDDGGRKPLNDIKLNATASEPSKAEAKPAAATDLTVTGTVRGLWGFDSFDGPTLTLQQVDGKNWKVVGNTQVIAGQESHLSLQGNGTACIQKIALTTGKDKDVDVSFKPAEGDRGKDTLDLNVPAKQTKAGDYSLVVQQFGAPTPDKVPLVAYAGDIRLEAVTIHAGDKIATLTGDGVNNIASVQIADQAFTPAASGNTDKLLNLEGKAGVSPKDGTEATAKLKDGRTMPVKVSLAAARPTLTLLSMKATPLQGEGTIPVTLSGKDQIALQGTLNFVIQTRDAFDHAEKIEVATVNGAAKTMLSLADAHLVLQDDHTAIATIEPLKAFGPSAFGKLQMRPVAGDGTTGEWAPLGTLVRVPQITAIQCTPAPTNTCKLDGKSLFLVQSFSGDKEFSKPADVPTGFSDASFTAPAPADGTTLYLKLRDDPASVASITLPTPMPKPAAAPEAAVPVPPPTPAPAAPETPASATPAPAVPQTPAPVTPVPAPADKSAAPANP</sequence>
<dbReference type="AlphaFoldDB" id="I3ZIP2"/>
<protein>
    <submittedName>
        <fullName evidence="3">Uncharacterized protein</fullName>
    </submittedName>
</protein>
<gene>
    <name evidence="3" type="ordered locus">Terro_2875</name>
</gene>
<feature type="compositionally biased region" description="Pro residues" evidence="1">
    <location>
        <begin position="835"/>
        <end position="846"/>
    </location>
</feature>